<dbReference type="InterPro" id="IPR000253">
    <property type="entry name" value="FHA_dom"/>
</dbReference>
<dbReference type="Gene3D" id="1.10.510.10">
    <property type="entry name" value="Transferase(Phosphotransferase) domain 1"/>
    <property type="match status" value="1"/>
</dbReference>
<feature type="region of interest" description="Disordered" evidence="8">
    <location>
        <begin position="577"/>
        <end position="600"/>
    </location>
</feature>
<dbReference type="FunFam" id="1.10.510.10:FF:000571">
    <property type="entry name" value="Maternal embryonic leucine zipper kinase"/>
    <property type="match status" value="1"/>
</dbReference>
<dbReference type="InterPro" id="IPR011009">
    <property type="entry name" value="Kinase-like_dom_sf"/>
</dbReference>
<feature type="domain" description="FHA" evidence="9">
    <location>
        <begin position="126"/>
        <end position="179"/>
    </location>
</feature>
<evidence type="ECO:0000313" key="11">
    <source>
        <dbReference type="EMBL" id="RKF59849.1"/>
    </source>
</evidence>
<comment type="subcellular location">
    <subcellularLocation>
        <location evidence="1">Preautophagosomal structure membrane</location>
        <topology evidence="1">Peripheral membrane protein</topology>
    </subcellularLocation>
</comment>
<dbReference type="SUPFAM" id="SSF56112">
    <property type="entry name" value="Protein kinase-like (PK-like)"/>
    <property type="match status" value="1"/>
</dbReference>
<dbReference type="AlphaFoldDB" id="A0A420HR37"/>
<gene>
    <name evidence="11" type="ORF">GcM3_171006</name>
</gene>
<dbReference type="SMART" id="SM00240">
    <property type="entry name" value="FHA"/>
    <property type="match status" value="1"/>
</dbReference>
<evidence type="ECO:0000256" key="7">
    <source>
        <dbReference type="PROSITE-ProRule" id="PRU10141"/>
    </source>
</evidence>
<comment type="caution">
    <text evidence="11">The sequence shown here is derived from an EMBL/GenBank/DDBJ whole genome shotgun (WGS) entry which is preliminary data.</text>
</comment>
<dbReference type="PANTHER" id="PTHR24348:SF68">
    <property type="entry name" value="SERINE_THREONINE-PROTEIN KINASE ATG1C"/>
    <property type="match status" value="1"/>
</dbReference>
<evidence type="ECO:0000313" key="12">
    <source>
        <dbReference type="Proteomes" id="UP000283383"/>
    </source>
</evidence>
<dbReference type="GO" id="GO:0005524">
    <property type="term" value="F:ATP binding"/>
    <property type="evidence" value="ECO:0007669"/>
    <property type="project" value="UniProtKB-UniRule"/>
</dbReference>
<comment type="similarity">
    <text evidence="2">Belongs to the protein kinase superfamily. CAMK Ser/Thr protein kinase family. CHEK2 subfamily.</text>
</comment>
<keyword evidence="3 7" id="KW-0547">Nucleotide-binding</keyword>
<dbReference type="PROSITE" id="PS50011">
    <property type="entry name" value="PROTEIN_KINASE_DOM"/>
    <property type="match status" value="1"/>
</dbReference>
<reference evidence="11 12" key="1">
    <citation type="journal article" date="2018" name="BMC Genomics">
        <title>Comparative genome analyses reveal sequence features reflecting distinct modes of host-adaptation between dicot and monocot powdery mildew.</title>
        <authorList>
            <person name="Wu Y."/>
            <person name="Ma X."/>
            <person name="Pan Z."/>
            <person name="Kale S.D."/>
            <person name="Song Y."/>
            <person name="King H."/>
            <person name="Zhang Q."/>
            <person name="Presley C."/>
            <person name="Deng X."/>
            <person name="Wei C.I."/>
            <person name="Xiao S."/>
        </authorList>
    </citation>
    <scope>NUCLEOTIDE SEQUENCE [LARGE SCALE GENOMIC DNA]</scope>
    <source>
        <strain evidence="11">UMSG3</strain>
    </source>
</reference>
<dbReference type="GO" id="GO:0034045">
    <property type="term" value="C:phagophore assembly site membrane"/>
    <property type="evidence" value="ECO:0007669"/>
    <property type="project" value="UniProtKB-SubCell"/>
</dbReference>
<dbReference type="PROSITE" id="PS00108">
    <property type="entry name" value="PROTEIN_KINASE_ST"/>
    <property type="match status" value="1"/>
</dbReference>
<feature type="binding site" evidence="7">
    <location>
        <position position="324"/>
    </location>
    <ligand>
        <name>ATP</name>
        <dbReference type="ChEBI" id="CHEBI:30616"/>
    </ligand>
</feature>
<feature type="compositionally biased region" description="Polar residues" evidence="8">
    <location>
        <begin position="591"/>
        <end position="600"/>
    </location>
</feature>
<dbReference type="STRING" id="62708.A0A420HR37"/>
<dbReference type="InterPro" id="IPR017441">
    <property type="entry name" value="Protein_kinase_ATP_BS"/>
</dbReference>
<keyword evidence="5" id="KW-0072">Autophagy</keyword>
<name>A0A420HR37_9PEZI</name>
<protein>
    <recommendedName>
        <fullName evidence="6">Autophagy-related protein 1</fullName>
    </recommendedName>
</protein>
<organism evidence="11 12">
    <name type="scientific">Golovinomyces cichoracearum</name>
    <dbReference type="NCBI Taxonomy" id="62708"/>
    <lineage>
        <taxon>Eukaryota</taxon>
        <taxon>Fungi</taxon>
        <taxon>Dikarya</taxon>
        <taxon>Ascomycota</taxon>
        <taxon>Pezizomycotina</taxon>
        <taxon>Leotiomycetes</taxon>
        <taxon>Erysiphales</taxon>
        <taxon>Erysiphaceae</taxon>
        <taxon>Golovinomyces</taxon>
    </lineage>
</organism>
<evidence type="ECO:0000256" key="8">
    <source>
        <dbReference type="SAM" id="MobiDB-lite"/>
    </source>
</evidence>
<evidence type="ECO:0000256" key="2">
    <source>
        <dbReference type="ARBA" id="ARBA00005575"/>
    </source>
</evidence>
<dbReference type="InterPro" id="IPR000719">
    <property type="entry name" value="Prot_kinase_dom"/>
</dbReference>
<evidence type="ECO:0000256" key="5">
    <source>
        <dbReference type="ARBA" id="ARBA00023006"/>
    </source>
</evidence>
<dbReference type="PROSITE" id="PS50006">
    <property type="entry name" value="FHA_DOMAIN"/>
    <property type="match status" value="1"/>
</dbReference>
<keyword evidence="4 7" id="KW-0067">ATP-binding</keyword>
<dbReference type="Pfam" id="PF00498">
    <property type="entry name" value="FHA"/>
    <property type="match status" value="1"/>
</dbReference>
<dbReference type="FunFam" id="3.30.200.20:FF:000470">
    <property type="entry name" value="Serine/threonine-protein kinase RAD53"/>
    <property type="match status" value="1"/>
</dbReference>
<dbReference type="SMART" id="SM00220">
    <property type="entry name" value="S_TKc"/>
    <property type="match status" value="1"/>
</dbReference>
<accession>A0A420HR37</accession>
<proteinExistence type="inferred from homology"/>
<dbReference type="PANTHER" id="PTHR24348">
    <property type="entry name" value="SERINE/THREONINE-PROTEIN KINASE UNC-51-RELATED"/>
    <property type="match status" value="1"/>
</dbReference>
<dbReference type="GO" id="GO:0004674">
    <property type="term" value="F:protein serine/threonine kinase activity"/>
    <property type="evidence" value="ECO:0007669"/>
    <property type="project" value="InterPro"/>
</dbReference>
<evidence type="ECO:0000256" key="3">
    <source>
        <dbReference type="ARBA" id="ARBA00022741"/>
    </source>
</evidence>
<dbReference type="Proteomes" id="UP000283383">
    <property type="component" value="Unassembled WGS sequence"/>
</dbReference>
<dbReference type="InterPro" id="IPR045269">
    <property type="entry name" value="Atg1-like"/>
</dbReference>
<feature type="domain" description="Protein kinase" evidence="10">
    <location>
        <begin position="295"/>
        <end position="579"/>
    </location>
</feature>
<evidence type="ECO:0000259" key="9">
    <source>
        <dbReference type="PROSITE" id="PS50006"/>
    </source>
</evidence>
<dbReference type="GO" id="GO:0006914">
    <property type="term" value="P:autophagy"/>
    <property type="evidence" value="ECO:0007669"/>
    <property type="project" value="UniProtKB-KW"/>
</dbReference>
<evidence type="ECO:0000259" key="10">
    <source>
        <dbReference type="PROSITE" id="PS50011"/>
    </source>
</evidence>
<keyword evidence="12" id="KW-1185">Reference proteome</keyword>
<dbReference type="Gene3D" id="2.60.200.20">
    <property type="match status" value="1"/>
</dbReference>
<evidence type="ECO:0000256" key="4">
    <source>
        <dbReference type="ARBA" id="ARBA00022840"/>
    </source>
</evidence>
<dbReference type="CDD" id="cd00060">
    <property type="entry name" value="FHA"/>
    <property type="match status" value="1"/>
</dbReference>
<sequence length="1138" mass="129764">MLSKLQPLKQNIDLQKMNSVIASQEATQPATQIVLDPRRLGQQDFELNPEDLVDICCILHPSSEPARRASYLINQLSPEYTIANKILTRTPELQNESDNYTRTEGSPIDIALRLSSRLKFPLTGAFYFGRNPKKCDILIGKDASKRISNIHFRIYINLYGYLMLEDLSTNGTAVDGVLLRANLKGDGVKHQHVLVHGSIITLTMNLPEGEEDYRFIVRIPTRDPEVEEVYKRNLIEFFSRMDPARNKIVQKKSSSEISQRNSLHHLNAKDLDIAKNTISKNLARKNREWTGGPKYNKINRIGKGAFATVYLITSKFDGVPYAAKELEKRRLMKDGVLDQKLDDEMKIMRKIKHPNVVQYVEHIDWEAYLYIIMEYVPGGDLGKFICEHGSLPESDVKLVADQLLSALKYLHDGGITHRDIKPDNILLSNYSPIQVKLTDFGLSKMTDSDETFLRTFCGTLLYCAPEVYSEYREFDQNGRRTRRGIEKNLLPPQRYGNAVDIWSLAGVLFYSLCGKPPYPVQNGESYIDLLTRIMSKPLDARPLVYTKVSDNGVHFIRRMLHTRPAYRATIEELQNSPWLTSDEEEDESSENKSNPSRSHNIFSNLEESASQLSLQESEHQSSQDNMSLNQYNCESTMDQEMEVPRSFDTSSGLMRLLNMYDFSPSNIHSSNGRPLFGELKDLIGSSGVIPFDPMGVPLPSREFLRNFSGDLQYQRELGTFNEMSKENTSLPRLPQSLSKLMEIGDQIFKSSGLFATESMVENMNIIPPNRSGVEKSCVMAELGFPAFSKSLRRPRDEESAYNTSIDPKRRRRVAQETEISVIQECSMNAENQPDNQPGRTPSFITGFQYLGENLQSDNEKISLDQNEIDQGYMGRISLLSQIETSGANFEFINEEDQDSNSIYILSNNFSKDESVLLSQAKTDNKFSEEALLKTSPARKIGEVFSNQTRGPLAKLVASNDSCLPDINITITDCVTSWGRGRRATIRYPDAAESRIPKYAFKIFLYEQEYYKKLVDISCRNTALSEDDQNMSFYISTKASVGIWVNDINVPSHDRQNPNTESKYWGQLKHGDLITVWRHDLKPTEIFTRFKFECYWGQSKQAREPGDKFTLIRDGPHLKFLESTCRKVEDFALNEKRPV</sequence>
<dbReference type="EMBL" id="MCBQ01017114">
    <property type="protein sequence ID" value="RKF59849.1"/>
    <property type="molecule type" value="Genomic_DNA"/>
</dbReference>
<evidence type="ECO:0000256" key="6">
    <source>
        <dbReference type="ARBA" id="ARBA00030237"/>
    </source>
</evidence>
<dbReference type="GO" id="GO:0010506">
    <property type="term" value="P:regulation of autophagy"/>
    <property type="evidence" value="ECO:0007669"/>
    <property type="project" value="InterPro"/>
</dbReference>
<dbReference type="Pfam" id="PF00069">
    <property type="entry name" value="Pkinase"/>
    <property type="match status" value="1"/>
</dbReference>
<dbReference type="InterPro" id="IPR008271">
    <property type="entry name" value="Ser/Thr_kinase_AS"/>
</dbReference>
<dbReference type="InterPro" id="IPR008984">
    <property type="entry name" value="SMAD_FHA_dom_sf"/>
</dbReference>
<dbReference type="PROSITE" id="PS00107">
    <property type="entry name" value="PROTEIN_KINASE_ATP"/>
    <property type="match status" value="1"/>
</dbReference>
<evidence type="ECO:0000256" key="1">
    <source>
        <dbReference type="ARBA" id="ARBA00004623"/>
    </source>
</evidence>
<dbReference type="SUPFAM" id="SSF49879">
    <property type="entry name" value="SMAD/FHA domain"/>
    <property type="match status" value="1"/>
</dbReference>